<dbReference type="EMBL" id="FZOK01000012">
    <property type="protein sequence ID" value="SNS53500.1"/>
    <property type="molecule type" value="Genomic_DNA"/>
</dbReference>
<sequence length="136" mass="16191">MHFIKNIYRFISNSKKKNLAKELKYLLEEEFVYTYPEFSLEFLEQKTGADQNLINQMLISEYQQSFYQLTRRMRINCLKKMVKKATEDTSLNEYLSLCGYADTEAMIRDLKIETGLDFEEFCRYSKDLNDRVGGDV</sequence>
<dbReference type="InterPro" id="IPR018060">
    <property type="entry name" value="HTH_AraC"/>
</dbReference>
<evidence type="ECO:0000313" key="2">
    <source>
        <dbReference type="EMBL" id="SNS53500.1"/>
    </source>
</evidence>
<evidence type="ECO:0000313" key="3">
    <source>
        <dbReference type="Proteomes" id="UP000198480"/>
    </source>
</evidence>
<accession>A0A239F8X8</accession>
<name>A0A239F8X8_9BACT</name>
<gene>
    <name evidence="2" type="ORF">SAMN06295967_1122</name>
</gene>
<proteinExistence type="predicted"/>
<dbReference type="PROSITE" id="PS01124">
    <property type="entry name" value="HTH_ARAC_FAMILY_2"/>
    <property type="match status" value="1"/>
</dbReference>
<dbReference type="OrthoDB" id="6283866at2"/>
<organism evidence="2 3">
    <name type="scientific">Belliella buryatensis</name>
    <dbReference type="NCBI Taxonomy" id="1500549"/>
    <lineage>
        <taxon>Bacteria</taxon>
        <taxon>Pseudomonadati</taxon>
        <taxon>Bacteroidota</taxon>
        <taxon>Cytophagia</taxon>
        <taxon>Cytophagales</taxon>
        <taxon>Cyclobacteriaceae</taxon>
        <taxon>Belliella</taxon>
    </lineage>
</organism>
<dbReference type="AlphaFoldDB" id="A0A239F8X8"/>
<feature type="domain" description="HTH araC/xylS-type" evidence="1">
    <location>
        <begin position="21"/>
        <end position="124"/>
    </location>
</feature>
<dbReference type="Gene3D" id="1.10.10.60">
    <property type="entry name" value="Homeodomain-like"/>
    <property type="match status" value="1"/>
</dbReference>
<keyword evidence="3" id="KW-1185">Reference proteome</keyword>
<dbReference type="RefSeq" id="WP_089241484.1">
    <property type="nucleotide sequence ID" value="NZ_FZOK01000012.1"/>
</dbReference>
<dbReference type="GO" id="GO:0003700">
    <property type="term" value="F:DNA-binding transcription factor activity"/>
    <property type="evidence" value="ECO:0007669"/>
    <property type="project" value="InterPro"/>
</dbReference>
<dbReference type="GO" id="GO:0043565">
    <property type="term" value="F:sequence-specific DNA binding"/>
    <property type="evidence" value="ECO:0007669"/>
    <property type="project" value="InterPro"/>
</dbReference>
<reference evidence="3" key="1">
    <citation type="submission" date="2017-06" db="EMBL/GenBank/DDBJ databases">
        <authorList>
            <person name="Varghese N."/>
            <person name="Submissions S."/>
        </authorList>
    </citation>
    <scope>NUCLEOTIDE SEQUENCE [LARGE SCALE GENOMIC DNA]</scope>
    <source>
        <strain evidence="3">5C</strain>
    </source>
</reference>
<dbReference type="Proteomes" id="UP000198480">
    <property type="component" value="Unassembled WGS sequence"/>
</dbReference>
<evidence type="ECO:0000259" key="1">
    <source>
        <dbReference type="PROSITE" id="PS01124"/>
    </source>
</evidence>
<protein>
    <recommendedName>
        <fullName evidence="1">HTH araC/xylS-type domain-containing protein</fullName>
    </recommendedName>
</protein>